<protein>
    <recommendedName>
        <fullName evidence="5">ATPase domain containing protein</fullName>
    </recommendedName>
</protein>
<evidence type="ECO:0008006" key="5">
    <source>
        <dbReference type="Google" id="ProtNLM"/>
    </source>
</evidence>
<reference evidence="4" key="1">
    <citation type="journal article" date="2020" name="Nature">
        <title>Giant virus diversity and host interactions through global metagenomics.</title>
        <authorList>
            <person name="Schulz F."/>
            <person name="Roux S."/>
            <person name="Paez-Espino D."/>
            <person name="Jungbluth S."/>
            <person name="Walsh D.A."/>
            <person name="Denef V.J."/>
            <person name="McMahon K.D."/>
            <person name="Konstantinidis K.T."/>
            <person name="Eloe-Fadrosh E.A."/>
            <person name="Kyrpides N.C."/>
            <person name="Woyke T."/>
        </authorList>
    </citation>
    <scope>NUCLEOTIDE SEQUENCE</scope>
    <source>
        <strain evidence="4">GVMAG-M-3300023179-138</strain>
    </source>
</reference>
<evidence type="ECO:0000313" key="4">
    <source>
        <dbReference type="EMBL" id="QHT24198.1"/>
    </source>
</evidence>
<evidence type="ECO:0000256" key="3">
    <source>
        <dbReference type="ARBA" id="ARBA00022840"/>
    </source>
</evidence>
<dbReference type="GO" id="GO:0006261">
    <property type="term" value="P:DNA-templated DNA replication"/>
    <property type="evidence" value="ECO:0007669"/>
    <property type="project" value="TreeGrafter"/>
</dbReference>
<name>A0A6C0E606_9ZZZZ</name>
<dbReference type="InterPro" id="IPR027417">
    <property type="entry name" value="P-loop_NTPase"/>
</dbReference>
<dbReference type="GO" id="GO:0003689">
    <property type="term" value="F:DNA clamp loader activity"/>
    <property type="evidence" value="ECO:0007669"/>
    <property type="project" value="TreeGrafter"/>
</dbReference>
<keyword evidence="1" id="KW-0235">DNA replication</keyword>
<dbReference type="SUPFAM" id="SSF52540">
    <property type="entry name" value="P-loop containing nucleoside triphosphate hydrolases"/>
    <property type="match status" value="1"/>
</dbReference>
<dbReference type="GO" id="GO:0005524">
    <property type="term" value="F:ATP binding"/>
    <property type="evidence" value="ECO:0007669"/>
    <property type="project" value="UniProtKB-KW"/>
</dbReference>
<evidence type="ECO:0000256" key="1">
    <source>
        <dbReference type="ARBA" id="ARBA00022705"/>
    </source>
</evidence>
<dbReference type="PANTHER" id="PTHR11669">
    <property type="entry name" value="REPLICATION FACTOR C / DNA POLYMERASE III GAMMA-TAU SUBUNIT"/>
    <property type="match status" value="1"/>
</dbReference>
<evidence type="ECO:0000256" key="2">
    <source>
        <dbReference type="ARBA" id="ARBA00022741"/>
    </source>
</evidence>
<accession>A0A6C0E606</accession>
<organism evidence="4">
    <name type="scientific">viral metagenome</name>
    <dbReference type="NCBI Taxonomy" id="1070528"/>
    <lineage>
        <taxon>unclassified sequences</taxon>
        <taxon>metagenomes</taxon>
        <taxon>organismal metagenomes</taxon>
    </lineage>
</organism>
<keyword evidence="3" id="KW-0067">ATP-binding</keyword>
<dbReference type="Gene3D" id="3.40.50.300">
    <property type="entry name" value="P-loop containing nucleotide triphosphate hydrolases"/>
    <property type="match status" value="1"/>
</dbReference>
<sequence length="242" mass="26207">MSSLAEMAGADTWIRLGAVLNGPVPPNLILCGAAGVGKSLALRLALPSIAVWLNCSADPTLRDNRERIKTASRRRAGLSWIVLEHADMLHVDAQAFLRRIIEKSASATRFVLEVRDAAAIAEPLLSRTTLFTVPPLLDYEIRGDLIRRGIADERIIRESAGNMRWATLQTQGDSLVDPSVPTDVKSWSDVLAIMEAIQTTGSSPRAYVDATWDRPGGICPWAVLGLTLGRKVELSSNSPGQC</sequence>
<dbReference type="InterPro" id="IPR050238">
    <property type="entry name" value="DNA_Rep/Repair_Clamp_Loader"/>
</dbReference>
<dbReference type="EMBL" id="MN739743">
    <property type="protein sequence ID" value="QHT24198.1"/>
    <property type="molecule type" value="Genomic_DNA"/>
</dbReference>
<dbReference type="AlphaFoldDB" id="A0A6C0E606"/>
<keyword evidence="2" id="KW-0547">Nucleotide-binding</keyword>
<dbReference type="GO" id="GO:0005663">
    <property type="term" value="C:DNA replication factor C complex"/>
    <property type="evidence" value="ECO:0007669"/>
    <property type="project" value="TreeGrafter"/>
</dbReference>
<proteinExistence type="predicted"/>
<dbReference type="GO" id="GO:0006281">
    <property type="term" value="P:DNA repair"/>
    <property type="evidence" value="ECO:0007669"/>
    <property type="project" value="TreeGrafter"/>
</dbReference>
<dbReference type="PANTHER" id="PTHR11669:SF20">
    <property type="entry name" value="REPLICATION FACTOR C SUBUNIT 4"/>
    <property type="match status" value="1"/>
</dbReference>